<dbReference type="Pfam" id="PF02635">
    <property type="entry name" value="DsrE"/>
    <property type="match status" value="1"/>
</dbReference>
<dbReference type="EMBL" id="QOVM01000003">
    <property type="protein sequence ID" value="RXG22469.1"/>
    <property type="molecule type" value="Genomic_DNA"/>
</dbReference>
<feature type="signal peptide" evidence="1">
    <location>
        <begin position="1"/>
        <end position="22"/>
    </location>
</feature>
<evidence type="ECO:0000313" key="2">
    <source>
        <dbReference type="EMBL" id="RXG22469.1"/>
    </source>
</evidence>
<protein>
    <submittedName>
        <fullName evidence="2">DsrE/DsrF/DsrH-like protein</fullName>
    </submittedName>
</protein>
<comment type="caution">
    <text evidence="2">The sequence shown here is derived from an EMBL/GenBank/DDBJ whole genome shotgun (WGS) entry which is preliminary data.</text>
</comment>
<gene>
    <name evidence="2" type="ORF">DSM00_1564</name>
</gene>
<feature type="chain" id="PRO_5020545452" evidence="1">
    <location>
        <begin position="23"/>
        <end position="181"/>
    </location>
</feature>
<sequence>MRSRFLLVLTLLLCSFLNTSFAQEKITGSLLKEFGETYTVPQPDIPVDTTATYRVVFDIAKSPENPAKLNPYFNTVARFLNMNTSAGVTQDHLKPVLVVHGSAAFGLLTNQYYKEKFGVDNPNLKLLERFHALNIPIVLCGQTAGSRGITSEKRWQHTQMALSAMNALVYYQNLNYALISF</sequence>
<dbReference type="Proteomes" id="UP000289238">
    <property type="component" value="Unassembled WGS sequence"/>
</dbReference>
<proteinExistence type="predicted"/>
<dbReference type="RefSeq" id="WP_128757465.1">
    <property type="nucleotide sequence ID" value="NZ_QOVM01000003.1"/>
</dbReference>
<dbReference type="AlphaFoldDB" id="A0A4Q0P9H1"/>
<accession>A0A4Q0P9H1</accession>
<dbReference type="InterPro" id="IPR003787">
    <property type="entry name" value="Sulphur_relay_DsrE/F-like"/>
</dbReference>
<name>A0A4Q0P9H1_9FLAO</name>
<dbReference type="Gene3D" id="3.40.1260.10">
    <property type="entry name" value="DsrEFH-like"/>
    <property type="match status" value="1"/>
</dbReference>
<keyword evidence="3" id="KW-1185">Reference proteome</keyword>
<evidence type="ECO:0000256" key="1">
    <source>
        <dbReference type="SAM" id="SignalP"/>
    </source>
</evidence>
<dbReference type="InterPro" id="IPR027396">
    <property type="entry name" value="DsrEFH-like"/>
</dbReference>
<organism evidence="2 3">
    <name type="scientific">Leeuwenhoekiella aequorea</name>
    <dbReference type="NCBI Taxonomy" id="283736"/>
    <lineage>
        <taxon>Bacteria</taxon>
        <taxon>Pseudomonadati</taxon>
        <taxon>Bacteroidota</taxon>
        <taxon>Flavobacteriia</taxon>
        <taxon>Flavobacteriales</taxon>
        <taxon>Flavobacteriaceae</taxon>
        <taxon>Leeuwenhoekiella</taxon>
    </lineage>
</organism>
<evidence type="ECO:0000313" key="3">
    <source>
        <dbReference type="Proteomes" id="UP000289238"/>
    </source>
</evidence>
<dbReference type="SUPFAM" id="SSF75169">
    <property type="entry name" value="DsrEFH-like"/>
    <property type="match status" value="1"/>
</dbReference>
<reference evidence="2 3" key="1">
    <citation type="submission" date="2018-07" db="EMBL/GenBank/DDBJ databases">
        <title>Leeuwenhoekiella genomics.</title>
        <authorList>
            <person name="Tahon G."/>
            <person name="Willems A."/>
        </authorList>
    </citation>
    <scope>NUCLEOTIDE SEQUENCE [LARGE SCALE GENOMIC DNA]</scope>
    <source>
        <strain evidence="2 3">LMG 22550</strain>
    </source>
</reference>
<dbReference type="OrthoDB" id="7206705at2"/>
<keyword evidence="1" id="KW-0732">Signal</keyword>